<dbReference type="SMART" id="SM01234">
    <property type="entry name" value="Haemolytic"/>
    <property type="match status" value="1"/>
</dbReference>
<dbReference type="Proteomes" id="UP001249020">
    <property type="component" value="Unassembled WGS sequence"/>
</dbReference>
<protein>
    <submittedName>
        <fullName evidence="1">Membrane protein insertion efficiency factor YidD</fullName>
    </submittedName>
</protein>
<sequence>MLKQAALSAIRWYQRMGGSKQLFRIECNFTPTCSEYTHQAISKYGVMKGTKLGWQRIRRCSDPDCICIKPDPLK</sequence>
<evidence type="ECO:0000313" key="1">
    <source>
        <dbReference type="EMBL" id="MDT0582747.1"/>
    </source>
</evidence>
<dbReference type="RefSeq" id="WP_311361525.1">
    <property type="nucleotide sequence ID" value="NZ_JAVRIE010000003.1"/>
</dbReference>
<comment type="caution">
    <text evidence="1">The sequence shown here is derived from an EMBL/GenBank/DDBJ whole genome shotgun (WGS) entry which is preliminary data.</text>
</comment>
<dbReference type="NCBIfam" id="TIGR00278">
    <property type="entry name" value="membrane protein insertion efficiency factor YidD"/>
    <property type="match status" value="1"/>
</dbReference>
<dbReference type="AlphaFoldDB" id="A0AAW8R0F0"/>
<reference evidence="1 2" key="1">
    <citation type="submission" date="2023-09" db="EMBL/GenBank/DDBJ databases">
        <authorList>
            <person name="Rey-Velasco X."/>
        </authorList>
    </citation>
    <scope>NUCLEOTIDE SEQUENCE [LARGE SCALE GENOMIC DNA]</scope>
    <source>
        <strain evidence="1 2">W409</strain>
    </source>
</reference>
<dbReference type="InterPro" id="IPR002696">
    <property type="entry name" value="Membr_insert_effic_factor_YidD"/>
</dbReference>
<dbReference type="PANTHER" id="PTHR33383">
    <property type="entry name" value="MEMBRANE PROTEIN INSERTION EFFICIENCY FACTOR-RELATED"/>
    <property type="match status" value="1"/>
</dbReference>
<keyword evidence="2" id="KW-1185">Reference proteome</keyword>
<gene>
    <name evidence="1" type="primary">yidD</name>
    <name evidence="1" type="ORF">RM544_09345</name>
</gene>
<evidence type="ECO:0000313" key="2">
    <source>
        <dbReference type="Proteomes" id="UP001249020"/>
    </source>
</evidence>
<proteinExistence type="predicted"/>
<dbReference type="EMBL" id="JAVRIE010000003">
    <property type="protein sequence ID" value="MDT0582747.1"/>
    <property type="molecule type" value="Genomic_DNA"/>
</dbReference>
<organism evidence="1 2">
    <name type="scientific">Brumicola blandensis</name>
    <dbReference type="NCBI Taxonomy" id="3075611"/>
    <lineage>
        <taxon>Bacteria</taxon>
        <taxon>Pseudomonadati</taxon>
        <taxon>Pseudomonadota</taxon>
        <taxon>Gammaproteobacteria</taxon>
        <taxon>Alteromonadales</taxon>
        <taxon>Alteromonadaceae</taxon>
        <taxon>Brumicola</taxon>
    </lineage>
</organism>
<dbReference type="PANTHER" id="PTHR33383:SF1">
    <property type="entry name" value="MEMBRANE PROTEIN INSERTION EFFICIENCY FACTOR-RELATED"/>
    <property type="match status" value="1"/>
</dbReference>
<dbReference type="Pfam" id="PF01809">
    <property type="entry name" value="YidD"/>
    <property type="match status" value="1"/>
</dbReference>
<name>A0AAW8R0F0_9ALTE</name>
<accession>A0AAW8R0F0</accession>